<dbReference type="EnsemblMetazoa" id="MESCA000502-RA">
    <property type="protein sequence ID" value="MESCA000502-PA"/>
    <property type="gene ID" value="MESCA000502"/>
</dbReference>
<dbReference type="SUPFAM" id="SSF50044">
    <property type="entry name" value="SH3-domain"/>
    <property type="match status" value="1"/>
</dbReference>
<feature type="compositionally biased region" description="Low complexity" evidence="1">
    <location>
        <begin position="110"/>
        <end position="122"/>
    </location>
</feature>
<dbReference type="InterPro" id="IPR036028">
    <property type="entry name" value="SH3-like_dom_sf"/>
</dbReference>
<reference evidence="3" key="1">
    <citation type="submission" date="2013-02" db="EMBL/GenBank/DDBJ databases">
        <authorList>
            <person name="Hughes D."/>
        </authorList>
    </citation>
    <scope>NUCLEOTIDE SEQUENCE</scope>
    <source>
        <strain>Durham</strain>
        <strain evidence="3">NC isolate 2 -- Noor lab</strain>
    </source>
</reference>
<dbReference type="GO" id="GO:0030160">
    <property type="term" value="F:synaptic receptor adaptor activity"/>
    <property type="evidence" value="ECO:0007669"/>
    <property type="project" value="TreeGrafter"/>
</dbReference>
<feature type="region of interest" description="Disordered" evidence="1">
    <location>
        <begin position="104"/>
        <end position="157"/>
    </location>
</feature>
<dbReference type="EMBL" id="CAQQ02131184">
    <property type="status" value="NOT_ANNOTATED_CDS"/>
    <property type="molecule type" value="Genomic_DNA"/>
</dbReference>
<accession>T1GB80</accession>
<dbReference type="AlphaFoldDB" id="T1GB80"/>
<evidence type="ECO:0000256" key="1">
    <source>
        <dbReference type="SAM" id="MobiDB-lite"/>
    </source>
</evidence>
<proteinExistence type="predicted"/>
<sequence length="203" mass="21607">MDFEYLVPFRGPPRYNPRRRSGLGWQISTTPSANHLHPLYIQHQMSTSVAPPPPPPQINYHQTNLLYNDHSGPGSIISNGSILSTLTSRNSLCIIGGPPSPCPSEHMPYSSASSSLSEGSSGHRSHEDDISIVTDKSLGDTSDIISDSSGVGTNSDSAACSIGHPSTTVVCMEAYSSNEQGHLRLQPGDVIEVVGSTDCGYLD</sequence>
<keyword evidence="3" id="KW-1185">Reference proteome</keyword>
<dbReference type="PANTHER" id="PTHR24135:SF28">
    <property type="entry name" value="LD13733P"/>
    <property type="match status" value="1"/>
</dbReference>
<dbReference type="GO" id="GO:0045211">
    <property type="term" value="C:postsynaptic membrane"/>
    <property type="evidence" value="ECO:0007669"/>
    <property type="project" value="TreeGrafter"/>
</dbReference>
<organism evidence="2 3">
    <name type="scientific">Megaselia scalaris</name>
    <name type="common">Humpbacked fly</name>
    <name type="synonym">Phora scalaris</name>
    <dbReference type="NCBI Taxonomy" id="36166"/>
    <lineage>
        <taxon>Eukaryota</taxon>
        <taxon>Metazoa</taxon>
        <taxon>Ecdysozoa</taxon>
        <taxon>Arthropoda</taxon>
        <taxon>Hexapoda</taxon>
        <taxon>Insecta</taxon>
        <taxon>Pterygota</taxon>
        <taxon>Neoptera</taxon>
        <taxon>Endopterygota</taxon>
        <taxon>Diptera</taxon>
        <taxon>Brachycera</taxon>
        <taxon>Muscomorpha</taxon>
        <taxon>Platypezoidea</taxon>
        <taxon>Phoridae</taxon>
        <taxon>Megaseliini</taxon>
        <taxon>Megaselia</taxon>
    </lineage>
</organism>
<name>T1GB80_MEGSC</name>
<evidence type="ECO:0000313" key="3">
    <source>
        <dbReference type="Proteomes" id="UP000015102"/>
    </source>
</evidence>
<dbReference type="GO" id="GO:0043197">
    <property type="term" value="C:dendritic spine"/>
    <property type="evidence" value="ECO:0007669"/>
    <property type="project" value="TreeGrafter"/>
</dbReference>
<protein>
    <recommendedName>
        <fullName evidence="4">SH3 domain-containing protein</fullName>
    </recommendedName>
</protein>
<evidence type="ECO:0000313" key="2">
    <source>
        <dbReference type="EnsemblMetazoa" id="MESCA000502-PA"/>
    </source>
</evidence>
<dbReference type="Proteomes" id="UP000015102">
    <property type="component" value="Unassembled WGS sequence"/>
</dbReference>
<dbReference type="GO" id="GO:0014069">
    <property type="term" value="C:postsynaptic density"/>
    <property type="evidence" value="ECO:0007669"/>
    <property type="project" value="TreeGrafter"/>
</dbReference>
<evidence type="ECO:0008006" key="4">
    <source>
        <dbReference type="Google" id="ProtNLM"/>
    </source>
</evidence>
<reference evidence="2" key="2">
    <citation type="submission" date="2015-06" db="UniProtKB">
        <authorList>
            <consortium name="EnsemblMetazoa"/>
        </authorList>
    </citation>
    <scope>IDENTIFICATION</scope>
</reference>
<dbReference type="STRING" id="36166.T1GB80"/>
<dbReference type="InterPro" id="IPR051569">
    <property type="entry name" value="SHANK"/>
</dbReference>
<dbReference type="HOGENOM" id="CLU_1351889_0_0_1"/>
<dbReference type="GO" id="GO:0035255">
    <property type="term" value="F:ionotropic glutamate receptor binding"/>
    <property type="evidence" value="ECO:0007669"/>
    <property type="project" value="TreeGrafter"/>
</dbReference>
<dbReference type="PANTHER" id="PTHR24135">
    <property type="entry name" value="SH3 AND MULTIPLE ANKYRIN REPEAT DOMAINS PROTEIN"/>
    <property type="match status" value="1"/>
</dbReference>